<dbReference type="InterPro" id="IPR043502">
    <property type="entry name" value="DNA/RNA_pol_sf"/>
</dbReference>
<name>A0A5S6QMM7_TRIMR</name>
<dbReference type="InterPro" id="IPR053134">
    <property type="entry name" value="RNA-dir_DNA_polymerase"/>
</dbReference>
<dbReference type="AlphaFoldDB" id="A0A5S6QMM7"/>
<evidence type="ECO:0000313" key="1">
    <source>
        <dbReference type="Proteomes" id="UP000046395"/>
    </source>
</evidence>
<dbReference type="PANTHER" id="PTHR24559">
    <property type="entry name" value="TRANSPOSON TY3-I GAG-POL POLYPROTEIN"/>
    <property type="match status" value="1"/>
</dbReference>
<dbReference type="PANTHER" id="PTHR24559:SF444">
    <property type="entry name" value="REVERSE TRANSCRIPTASE DOMAIN-CONTAINING PROTEIN"/>
    <property type="match status" value="1"/>
</dbReference>
<evidence type="ECO:0000313" key="2">
    <source>
        <dbReference type="WBParaSite" id="TMUE_2000008419.1"/>
    </source>
</evidence>
<accession>A0A5S6QMM7</accession>
<dbReference type="Proteomes" id="UP000046395">
    <property type="component" value="Unassembled WGS sequence"/>
</dbReference>
<reference evidence="2" key="1">
    <citation type="submission" date="2019-12" db="UniProtKB">
        <authorList>
            <consortium name="WormBaseParasite"/>
        </authorList>
    </citation>
    <scope>IDENTIFICATION</scope>
</reference>
<sequence length="123" mass="14050">MLDKDTVKPSCRPWMTAVAYRVKRPGEVSKCVDYCELCKRAQKDAYPQPIPDDMFEKVLLNSCKKDDVEKANFSPDPGMELYQFKRMPFGLCGVPNSLQSATDDLLRDLPVVVVFALDKRSHY</sequence>
<organism evidence="1 2">
    <name type="scientific">Trichuris muris</name>
    <name type="common">Mouse whipworm</name>
    <dbReference type="NCBI Taxonomy" id="70415"/>
    <lineage>
        <taxon>Eukaryota</taxon>
        <taxon>Metazoa</taxon>
        <taxon>Ecdysozoa</taxon>
        <taxon>Nematoda</taxon>
        <taxon>Enoplea</taxon>
        <taxon>Dorylaimia</taxon>
        <taxon>Trichinellida</taxon>
        <taxon>Trichuridae</taxon>
        <taxon>Trichuris</taxon>
    </lineage>
</organism>
<protein>
    <submittedName>
        <fullName evidence="2">Uncharacterized protein</fullName>
    </submittedName>
</protein>
<dbReference type="WBParaSite" id="TMUE_2000008419.1">
    <property type="protein sequence ID" value="TMUE_2000008419.1"/>
    <property type="gene ID" value="WBGene00300272"/>
</dbReference>
<keyword evidence="1" id="KW-1185">Reference proteome</keyword>
<dbReference type="SUPFAM" id="SSF56672">
    <property type="entry name" value="DNA/RNA polymerases"/>
    <property type="match status" value="1"/>
</dbReference>
<proteinExistence type="predicted"/>
<dbReference type="Gene3D" id="3.10.10.10">
    <property type="entry name" value="HIV Type 1 Reverse Transcriptase, subunit A, domain 1"/>
    <property type="match status" value="1"/>
</dbReference>